<dbReference type="AlphaFoldDB" id="G8C0Y8"/>
<evidence type="ECO:0000256" key="3">
    <source>
        <dbReference type="SAM" id="MobiDB-lite"/>
    </source>
</evidence>
<evidence type="ECO:0008006" key="6">
    <source>
        <dbReference type="Google" id="ProtNLM"/>
    </source>
</evidence>
<keyword evidence="5" id="KW-1185">Reference proteome</keyword>
<dbReference type="GO" id="GO:0000920">
    <property type="term" value="P:septum digestion after cytokinesis"/>
    <property type="evidence" value="ECO:0007669"/>
    <property type="project" value="EnsemblFungi"/>
</dbReference>
<gene>
    <name evidence="4" type="primary">TPHA0N00350</name>
    <name evidence="4" type="ordered locus">TPHA_0N00350</name>
</gene>
<name>G8C0Y8_TETPH</name>
<reference evidence="4 5" key="1">
    <citation type="journal article" date="2011" name="Proc. Natl. Acad. Sci. U.S.A.">
        <title>Evolutionary erosion of yeast sex chromosomes by mating-type switching accidents.</title>
        <authorList>
            <person name="Gordon J.L."/>
            <person name="Armisen D."/>
            <person name="Proux-Wera E."/>
            <person name="Oheigeartaigh S.S."/>
            <person name="Byrne K.P."/>
            <person name="Wolfe K.H."/>
        </authorList>
    </citation>
    <scope>NUCLEOTIDE SEQUENCE [LARGE SCALE GENOMIC DNA]</scope>
    <source>
        <strain evidence="5">ATCC 24235 / CBS 4417 / NBRC 1672 / NRRL Y-8282 / UCD 70-5</strain>
    </source>
</reference>
<dbReference type="GO" id="GO:0007118">
    <property type="term" value="P:budding cell apical bud growth"/>
    <property type="evidence" value="ECO:0007669"/>
    <property type="project" value="EnsemblFungi"/>
</dbReference>
<feature type="compositionally biased region" description="Low complexity" evidence="3">
    <location>
        <begin position="264"/>
        <end position="300"/>
    </location>
</feature>
<organism evidence="4 5">
    <name type="scientific">Tetrapisispora phaffii (strain ATCC 24235 / CBS 4417 / NBRC 1672 / NRRL Y-8282 / UCD 70-5)</name>
    <name type="common">Yeast</name>
    <name type="synonym">Fabospora phaffii</name>
    <dbReference type="NCBI Taxonomy" id="1071381"/>
    <lineage>
        <taxon>Eukaryota</taxon>
        <taxon>Fungi</taxon>
        <taxon>Dikarya</taxon>
        <taxon>Ascomycota</taxon>
        <taxon>Saccharomycotina</taxon>
        <taxon>Saccharomycetes</taxon>
        <taxon>Saccharomycetales</taxon>
        <taxon>Saccharomycetaceae</taxon>
        <taxon>Tetrapisispora</taxon>
    </lineage>
</organism>
<dbReference type="Pfam" id="PF12799">
    <property type="entry name" value="LRR_4"/>
    <property type="match status" value="1"/>
</dbReference>
<dbReference type="OrthoDB" id="1394818at2759"/>
<keyword evidence="1" id="KW-0433">Leucine-rich repeat</keyword>
<dbReference type="SMART" id="SM00369">
    <property type="entry name" value="LRR_TYP"/>
    <property type="match status" value="3"/>
</dbReference>
<dbReference type="GO" id="GO:0005933">
    <property type="term" value="C:cellular bud"/>
    <property type="evidence" value="ECO:0007669"/>
    <property type="project" value="EnsemblFungi"/>
</dbReference>
<dbReference type="Gene3D" id="3.80.10.10">
    <property type="entry name" value="Ribonuclease Inhibitor"/>
    <property type="match status" value="1"/>
</dbReference>
<dbReference type="InterPro" id="IPR019487">
    <property type="entry name" value="RAM_signalling_pathway_SOG2"/>
</dbReference>
<feature type="region of interest" description="Disordered" evidence="3">
    <location>
        <begin position="1"/>
        <end position="20"/>
    </location>
</feature>
<evidence type="ECO:0000256" key="1">
    <source>
        <dbReference type="ARBA" id="ARBA00022614"/>
    </source>
</evidence>
<dbReference type="OMA" id="YNDYFKR"/>
<sequence>MQGASSVNEPASSSFMESVESTRAKDQMNLTLLIKNELSKQDSTNSTLKLIDLNITSISVTDVELLNSVNVERLSLRKNRLISLPSKFCNSKSLRYLDLNGNMFRDIPSILMQCPQLEILDLSSNNIETLPHDISKLWSKNLKVLSLKNNNLTSIFDFAPIVKLENLSILEIEGNLIPKDELELVKKYTPMSSDLSKEEYWAIALRRYLKDNFIENHTSHYQYNESNPSHGNVNKITRAAKRMGFINTLSPSNSTLVDNSDTLTPAASSNTSINNSDNDPLFASTPTTTKFSASSTTSTSNGNQLAETHINKESDNQSHNELYNHTKYNDYFKRLSVLQEEVPVNNEVSVGHDEIVMMGRKLLFSFSECQQNVRKITSFCKEKSVAVEVVSLLYSVRSEIDNLVEILEKSEEYDPASDRALLKLCLKINDIFKLIFGLLLKNFDIFFKSDDLCFIRMFYMTMITSYSEIYNAWCFISPEKLNTPKNIPHLHNFPHGNLNSISTTSISDQNGKGLSRTRSNTIQVRLPALKNSISTPTMHTQPTSASTTGSPAVQLNASNSAYLSSSGVLNSNRTPGTLSSSMSQISMPEKLPEYISKQSSPHIKLVTDDEKVPEGNVIEFETTSTDISNQLASTAYTPLVSSKPKPGPASLNISTTAVGNPTTNMPPIPPTPTAASLIDTDIDAQLHKTLLTVVRMVSVVYDQLTAAISQTALAGSQGSQDITESLTNKIHDLATTCRQSMELSKVLNARLNALSSTDNLISQKYSNNNEKYITWENINAFLKSIISILASTKVVMAEMPILNEIRPNLASLAKITKDVTVILDLSTYKSVSLMNVPSSSQPQTQIQTQPN</sequence>
<dbReference type="SUPFAM" id="SSF52058">
    <property type="entry name" value="L domain-like"/>
    <property type="match status" value="1"/>
</dbReference>
<feature type="region of interest" description="Disordered" evidence="3">
    <location>
        <begin position="533"/>
        <end position="552"/>
    </location>
</feature>
<accession>G8C0Y8</accession>
<protein>
    <recommendedName>
        <fullName evidence="6">RAM signaling network component</fullName>
    </recommendedName>
</protein>
<dbReference type="KEGG" id="tpf:TPHA_0N00350"/>
<dbReference type="Pfam" id="PF10428">
    <property type="entry name" value="SOG2"/>
    <property type="match status" value="1"/>
</dbReference>
<dbReference type="InterPro" id="IPR001611">
    <property type="entry name" value="Leu-rich_rpt"/>
</dbReference>
<dbReference type="InterPro" id="IPR050541">
    <property type="entry name" value="LRR_TM_domain-containing"/>
</dbReference>
<dbReference type="InterPro" id="IPR025875">
    <property type="entry name" value="Leu-rich_rpt_4"/>
</dbReference>
<dbReference type="eggNOG" id="KOG0619">
    <property type="taxonomic scope" value="Eukaryota"/>
</dbReference>
<dbReference type="RefSeq" id="XP_003688250.1">
    <property type="nucleotide sequence ID" value="XM_003688202.1"/>
</dbReference>
<dbReference type="STRING" id="1071381.G8C0Y8"/>
<dbReference type="GO" id="GO:0000131">
    <property type="term" value="C:incipient cellular bud site"/>
    <property type="evidence" value="ECO:0007669"/>
    <property type="project" value="EnsemblFungi"/>
</dbReference>
<dbReference type="GO" id="GO:0007165">
    <property type="term" value="P:signal transduction"/>
    <property type="evidence" value="ECO:0007669"/>
    <property type="project" value="EnsemblFungi"/>
</dbReference>
<dbReference type="PANTHER" id="PTHR24369">
    <property type="entry name" value="ANTIGEN BSP, PUTATIVE-RELATED"/>
    <property type="match status" value="1"/>
</dbReference>
<keyword evidence="2" id="KW-0677">Repeat</keyword>
<dbReference type="GO" id="GO:0005886">
    <property type="term" value="C:plasma membrane"/>
    <property type="evidence" value="ECO:0007669"/>
    <property type="project" value="TreeGrafter"/>
</dbReference>
<proteinExistence type="predicted"/>
<evidence type="ECO:0000256" key="2">
    <source>
        <dbReference type="ARBA" id="ARBA00022737"/>
    </source>
</evidence>
<dbReference type="GeneID" id="11532049"/>
<dbReference type="PANTHER" id="PTHR24369:SF211">
    <property type="entry name" value="LEUCINE-RICH REPEAT-CONTAINING PROTEIN 15-LIKE"/>
    <property type="match status" value="1"/>
</dbReference>
<dbReference type="Proteomes" id="UP000005666">
    <property type="component" value="Chromosome 14"/>
</dbReference>
<dbReference type="PROSITE" id="PS51450">
    <property type="entry name" value="LRR"/>
    <property type="match status" value="3"/>
</dbReference>
<dbReference type="GO" id="GO:0043332">
    <property type="term" value="C:mating projection tip"/>
    <property type="evidence" value="ECO:0007669"/>
    <property type="project" value="EnsemblFungi"/>
</dbReference>
<dbReference type="InterPro" id="IPR003591">
    <property type="entry name" value="Leu-rich_rpt_typical-subtyp"/>
</dbReference>
<dbReference type="HOGENOM" id="CLU_335290_0_0_1"/>
<feature type="compositionally biased region" description="Polar residues" evidence="3">
    <location>
        <begin position="1"/>
        <end position="19"/>
    </location>
</feature>
<dbReference type="InterPro" id="IPR032675">
    <property type="entry name" value="LRR_dom_sf"/>
</dbReference>
<dbReference type="EMBL" id="HE612869">
    <property type="protein sequence ID" value="CCE65816.1"/>
    <property type="molecule type" value="Genomic_DNA"/>
</dbReference>
<evidence type="ECO:0000313" key="4">
    <source>
        <dbReference type="EMBL" id="CCE65816.1"/>
    </source>
</evidence>
<feature type="region of interest" description="Disordered" evidence="3">
    <location>
        <begin position="257"/>
        <end position="303"/>
    </location>
</feature>
<evidence type="ECO:0000313" key="5">
    <source>
        <dbReference type="Proteomes" id="UP000005666"/>
    </source>
</evidence>